<feature type="non-terminal residue" evidence="2">
    <location>
        <position position="52"/>
    </location>
</feature>
<name>A0A9K3GP92_9EUKA</name>
<evidence type="ECO:0000256" key="1">
    <source>
        <dbReference type="SAM" id="SignalP"/>
    </source>
</evidence>
<keyword evidence="3" id="KW-1185">Reference proteome</keyword>
<sequence length="52" mass="5360">MGGIHCAVWLVAVATVALISTVHASDTGGTFYSVDGIPTISHKYMYTGAMTG</sequence>
<evidence type="ECO:0000313" key="3">
    <source>
        <dbReference type="Proteomes" id="UP000265618"/>
    </source>
</evidence>
<proteinExistence type="predicted"/>
<comment type="caution">
    <text evidence="2">The sequence shown here is derived from an EMBL/GenBank/DDBJ whole genome shotgun (WGS) entry which is preliminary data.</text>
</comment>
<feature type="chain" id="PRO_5039916539" evidence="1">
    <location>
        <begin position="25"/>
        <end position="52"/>
    </location>
</feature>
<accession>A0A9K3GP92</accession>
<dbReference type="Proteomes" id="UP000265618">
    <property type="component" value="Unassembled WGS sequence"/>
</dbReference>
<keyword evidence="1" id="KW-0732">Signal</keyword>
<protein>
    <submittedName>
        <fullName evidence="2">Uncharacterized protein</fullName>
    </submittedName>
</protein>
<reference evidence="2 3" key="1">
    <citation type="journal article" date="2018" name="PLoS ONE">
        <title>The draft genome of Kipferlia bialata reveals reductive genome evolution in fornicate parasites.</title>
        <authorList>
            <person name="Tanifuji G."/>
            <person name="Takabayashi S."/>
            <person name="Kume K."/>
            <person name="Takagi M."/>
            <person name="Nakayama T."/>
            <person name="Kamikawa R."/>
            <person name="Inagaki Y."/>
            <person name="Hashimoto T."/>
        </authorList>
    </citation>
    <scope>NUCLEOTIDE SEQUENCE [LARGE SCALE GENOMIC DNA]</scope>
    <source>
        <strain evidence="2">NY0173</strain>
    </source>
</reference>
<organism evidence="2 3">
    <name type="scientific">Kipferlia bialata</name>
    <dbReference type="NCBI Taxonomy" id="797122"/>
    <lineage>
        <taxon>Eukaryota</taxon>
        <taxon>Metamonada</taxon>
        <taxon>Carpediemonas-like organisms</taxon>
        <taxon>Kipferlia</taxon>
    </lineage>
</organism>
<dbReference type="AlphaFoldDB" id="A0A9K3GP92"/>
<evidence type="ECO:0000313" key="2">
    <source>
        <dbReference type="EMBL" id="GIQ89655.1"/>
    </source>
</evidence>
<dbReference type="EMBL" id="BDIP01005280">
    <property type="protein sequence ID" value="GIQ89655.1"/>
    <property type="molecule type" value="Genomic_DNA"/>
</dbReference>
<feature type="signal peptide" evidence="1">
    <location>
        <begin position="1"/>
        <end position="24"/>
    </location>
</feature>
<gene>
    <name evidence="2" type="ORF">KIPB_012182</name>
</gene>